<dbReference type="InterPro" id="IPR036412">
    <property type="entry name" value="HAD-like_sf"/>
</dbReference>
<dbReference type="GO" id="GO:0000287">
    <property type="term" value="F:magnesium ion binding"/>
    <property type="evidence" value="ECO:0007669"/>
    <property type="project" value="InterPro"/>
</dbReference>
<feature type="compositionally biased region" description="Polar residues" evidence="13">
    <location>
        <begin position="64"/>
        <end position="78"/>
    </location>
</feature>
<reference evidence="14" key="1">
    <citation type="submission" date="2015-08" db="EMBL/GenBank/DDBJ databases">
        <authorList>
            <person name="Babu N.S."/>
            <person name="Beckwith C.J."/>
            <person name="Beseler K.G."/>
            <person name="Brison A."/>
            <person name="Carone J.V."/>
            <person name="Caskin T.P."/>
            <person name="Diamond M."/>
            <person name="Durham M.E."/>
            <person name="Foxe J.M."/>
            <person name="Go M."/>
            <person name="Henderson B.A."/>
            <person name="Jones I.B."/>
            <person name="McGettigan J.A."/>
            <person name="Micheletti S.J."/>
            <person name="Nasrallah M.E."/>
            <person name="Ortiz D."/>
            <person name="Piller C.R."/>
            <person name="Privatt S.R."/>
            <person name="Schneider S.L."/>
            <person name="Sharp S."/>
            <person name="Smith T.C."/>
            <person name="Stanton J.D."/>
            <person name="Ullery H.E."/>
            <person name="Wilson R.J."/>
            <person name="Serrano M.G."/>
            <person name="Buck G."/>
            <person name="Lee V."/>
            <person name="Wang Y."/>
            <person name="Carvalho R."/>
            <person name="Voegtly L."/>
            <person name="Shi R."/>
            <person name="Duckworth R."/>
            <person name="Johnson A."/>
            <person name="Loviza R."/>
            <person name="Walstead R."/>
            <person name="Shah Z."/>
            <person name="Kiflezghi M."/>
            <person name="Wade K."/>
            <person name="Ball S.L."/>
            <person name="Bradley K.W."/>
            <person name="Asai D.J."/>
            <person name="Bowman C.A."/>
            <person name="Russell D.A."/>
            <person name="Pope W.H."/>
            <person name="Jacobs-Sera D."/>
            <person name="Hendrix R.W."/>
            <person name="Hatfull G.F."/>
        </authorList>
    </citation>
    <scope>NUCLEOTIDE SEQUENCE</scope>
</reference>
<evidence type="ECO:0000313" key="14">
    <source>
        <dbReference type="EMBL" id="JAT71955.1"/>
    </source>
</evidence>
<evidence type="ECO:0000256" key="7">
    <source>
        <dbReference type="ARBA" id="ARBA00022741"/>
    </source>
</evidence>
<accession>A0A1D1ZYY9</accession>
<dbReference type="SUPFAM" id="SSF56784">
    <property type="entry name" value="HAD-like"/>
    <property type="match status" value="1"/>
</dbReference>
<evidence type="ECO:0000256" key="3">
    <source>
        <dbReference type="ARBA" id="ARBA00011881"/>
    </source>
</evidence>
<evidence type="ECO:0000256" key="6">
    <source>
        <dbReference type="ARBA" id="ARBA00022723"/>
    </source>
</evidence>
<dbReference type="PANTHER" id="PTHR28213:SF1">
    <property type="entry name" value="IMP-SPECIFIC 5'-NUCLEOTIDASE 1"/>
    <property type="match status" value="1"/>
</dbReference>
<evidence type="ECO:0000256" key="2">
    <source>
        <dbReference type="ARBA" id="ARBA00005307"/>
    </source>
</evidence>
<evidence type="ECO:0000256" key="5">
    <source>
        <dbReference type="ARBA" id="ARBA00015544"/>
    </source>
</evidence>
<keyword evidence="6" id="KW-0479">Metal-binding</keyword>
<keyword evidence="9" id="KW-0067">ATP-binding</keyword>
<evidence type="ECO:0000256" key="11">
    <source>
        <dbReference type="ARBA" id="ARBA00023080"/>
    </source>
</evidence>
<evidence type="ECO:0000256" key="10">
    <source>
        <dbReference type="ARBA" id="ARBA00022842"/>
    </source>
</evidence>
<dbReference type="PANTHER" id="PTHR28213">
    <property type="entry name" value="IMP-SPECIFIC 5'-NUCLEOTIDASE 1"/>
    <property type="match status" value="1"/>
</dbReference>
<dbReference type="GO" id="GO:0009117">
    <property type="term" value="P:nucleotide metabolic process"/>
    <property type="evidence" value="ECO:0007669"/>
    <property type="project" value="UniProtKB-KW"/>
</dbReference>
<feature type="non-terminal residue" evidence="14">
    <location>
        <position position="1"/>
    </location>
</feature>
<evidence type="ECO:0000256" key="8">
    <source>
        <dbReference type="ARBA" id="ARBA00022801"/>
    </source>
</evidence>
<sequence length="484" mass="54108">CGMAGLERSLGLRCPAAVLHSNHSRTCSQRWFRKGPQGPPRSRFPSRLAVQSLEREQAELQGDAQPSTSQEGVDSSTSEYWQELISTPDSELFGSRARSASDAAVLRRKGHLKEQDKFINFLQEMHRTHTCLEVMQKVEQWALEHHRSPRSSRLKRMVPSLGSFFTPLRLVDAFMEYDEFFALSRRHFIPPNFAELRHILNIAQIHASATSLRLVTFDADGTLYADGAHMQHDNEMIGHVIDLMRAGVHVAIVTAAGYPNEPERFEERFDGLLAALRYQPKAVVNRFHVMGGECNYLLRVDRGRLAFVPDSEWKSEFMASWREDDIHELLETAERLLLEGAERLRLPVSVVRKERAVGVVPSAPTIYEVLEELALTVHAGLLAGPTPNLPFCAFNGGNDVFVDVGNKSIGLEALMRYVGVGPAQALHAGDRFTDSGNDVATRDCCSIIWVANPEETDFFIKILLADIEKREGRWGNGGPPASAQ</sequence>
<comment type="cofactor">
    <cofactor evidence="1">
        <name>Mg(2+)</name>
        <dbReference type="ChEBI" id="CHEBI:18420"/>
    </cofactor>
</comment>
<evidence type="ECO:0000256" key="4">
    <source>
        <dbReference type="ARBA" id="ARBA00012894"/>
    </source>
</evidence>
<proteinExistence type="inferred from homology"/>
<evidence type="ECO:0000256" key="12">
    <source>
        <dbReference type="ARBA" id="ARBA00047413"/>
    </source>
</evidence>
<dbReference type="GO" id="GO:0005524">
    <property type="term" value="F:ATP binding"/>
    <property type="evidence" value="ECO:0007669"/>
    <property type="project" value="UniProtKB-KW"/>
</dbReference>
<evidence type="ECO:0000256" key="13">
    <source>
        <dbReference type="SAM" id="MobiDB-lite"/>
    </source>
</evidence>
<dbReference type="GO" id="GO:0071592">
    <property type="term" value="P:nicotinic acid riboside biosynthetic process"/>
    <property type="evidence" value="ECO:0007669"/>
    <property type="project" value="TreeGrafter"/>
</dbReference>
<dbReference type="GO" id="GO:0071590">
    <property type="term" value="P:nicotinamide riboside biosynthetic process"/>
    <property type="evidence" value="ECO:0007669"/>
    <property type="project" value="TreeGrafter"/>
</dbReference>
<protein>
    <recommendedName>
        <fullName evidence="5">IMP-specific 5'-nucleotidase 1</fullName>
        <ecNumber evidence="4">3.1.3.99</ecNumber>
    </recommendedName>
</protein>
<comment type="catalytic activity">
    <reaction evidence="12">
        <text>IMP + H2O = inosine + phosphate</text>
        <dbReference type="Rhea" id="RHEA:27718"/>
        <dbReference type="ChEBI" id="CHEBI:15377"/>
        <dbReference type="ChEBI" id="CHEBI:17596"/>
        <dbReference type="ChEBI" id="CHEBI:43474"/>
        <dbReference type="ChEBI" id="CHEBI:58053"/>
        <dbReference type="EC" id="3.1.3.99"/>
    </reaction>
</comment>
<dbReference type="Pfam" id="PF06437">
    <property type="entry name" value="ISN1"/>
    <property type="match status" value="1"/>
</dbReference>
<dbReference type="GO" id="GO:0008253">
    <property type="term" value="F:5'-nucleotidase activity"/>
    <property type="evidence" value="ECO:0007669"/>
    <property type="project" value="InterPro"/>
</dbReference>
<dbReference type="EMBL" id="GDKF01006667">
    <property type="protein sequence ID" value="JAT71955.1"/>
    <property type="molecule type" value="Transcribed_RNA"/>
</dbReference>
<dbReference type="GO" id="GO:0006190">
    <property type="term" value="P:inosine salvage"/>
    <property type="evidence" value="ECO:0007669"/>
    <property type="project" value="InterPro"/>
</dbReference>
<evidence type="ECO:0000256" key="9">
    <source>
        <dbReference type="ARBA" id="ARBA00022840"/>
    </source>
</evidence>
<dbReference type="EC" id="3.1.3.99" evidence="4"/>
<name>A0A1D1ZYY9_AUXPR</name>
<feature type="region of interest" description="Disordered" evidence="13">
    <location>
        <begin position="55"/>
        <end position="78"/>
    </location>
</feature>
<organism evidence="14">
    <name type="scientific">Auxenochlorella protothecoides</name>
    <name type="common">Green microalga</name>
    <name type="synonym">Chlorella protothecoides</name>
    <dbReference type="NCBI Taxonomy" id="3075"/>
    <lineage>
        <taxon>Eukaryota</taxon>
        <taxon>Viridiplantae</taxon>
        <taxon>Chlorophyta</taxon>
        <taxon>core chlorophytes</taxon>
        <taxon>Trebouxiophyceae</taxon>
        <taxon>Chlorellales</taxon>
        <taxon>Chlorellaceae</taxon>
        <taxon>Auxenochlorella</taxon>
    </lineage>
</organism>
<keyword evidence="11" id="KW-0546">Nucleotide metabolism</keyword>
<comment type="similarity">
    <text evidence="2">Belongs to the ISN1 family.</text>
</comment>
<dbReference type="AlphaFoldDB" id="A0A1D1ZYY9"/>
<dbReference type="InterPro" id="IPR009453">
    <property type="entry name" value="ISN1"/>
</dbReference>
<keyword evidence="10" id="KW-0460">Magnesium</keyword>
<gene>
    <name evidence="14" type="ORF">g.1689</name>
</gene>
<keyword evidence="8" id="KW-0378">Hydrolase</keyword>
<comment type="subunit">
    <text evidence="3">Homotetramer.</text>
</comment>
<evidence type="ECO:0000256" key="1">
    <source>
        <dbReference type="ARBA" id="ARBA00001946"/>
    </source>
</evidence>
<keyword evidence="7" id="KW-0547">Nucleotide-binding</keyword>